<dbReference type="PANTHER" id="PTHR43968:SF6">
    <property type="entry name" value="GLUTATHIONE S-TRANSFERASE OMEGA"/>
    <property type="match status" value="1"/>
</dbReference>
<comment type="caution">
    <text evidence="2">The sequence shown here is derived from an EMBL/GenBank/DDBJ whole genome shotgun (WGS) entry which is preliminary data.</text>
</comment>
<accession>A9CYD6</accession>
<dbReference type="CDD" id="cd03196">
    <property type="entry name" value="GST_C_5"/>
    <property type="match status" value="1"/>
</dbReference>
<dbReference type="HOGENOM" id="CLU_090620_0_0_5"/>
<reference evidence="2 3" key="2">
    <citation type="submission" date="2012-06" db="EMBL/GenBank/DDBJ databases">
        <authorList>
            <person name="Fiebig A."/>
        </authorList>
    </citation>
    <scope>NUCLEOTIDE SEQUENCE [LARGE SCALE GENOMIC DNA]</scope>
    <source>
        <strain evidence="2 3">DFL-43</strain>
    </source>
</reference>
<dbReference type="Pfam" id="PF13417">
    <property type="entry name" value="GST_N_3"/>
    <property type="match status" value="1"/>
</dbReference>
<dbReference type="EMBL" id="ABIA03000002">
    <property type="protein sequence ID" value="EDQ34559.2"/>
    <property type="molecule type" value="Genomic_DNA"/>
</dbReference>
<dbReference type="InterPro" id="IPR036282">
    <property type="entry name" value="Glutathione-S-Trfase_C_sf"/>
</dbReference>
<gene>
    <name evidence="2" type="ORF">HPDFL43_00140</name>
</gene>
<dbReference type="InterPro" id="IPR004045">
    <property type="entry name" value="Glutathione_S-Trfase_N"/>
</dbReference>
<dbReference type="eggNOG" id="COG0625">
    <property type="taxonomic scope" value="Bacteria"/>
</dbReference>
<dbReference type="GO" id="GO:0004364">
    <property type="term" value="F:glutathione transferase activity"/>
    <property type="evidence" value="ECO:0007669"/>
    <property type="project" value="UniProtKB-EC"/>
</dbReference>
<dbReference type="Proteomes" id="UP000004291">
    <property type="component" value="Chromosome"/>
</dbReference>
<dbReference type="PANTHER" id="PTHR43968">
    <property type="match status" value="1"/>
</dbReference>
<sequence>MPIKRGRETVSCADASVLSQLFWLNGLSVSGFAAMRIPANLLAMIWQDPAVTYPILYSFRRCPYAIRARIAIAASGVKVELREVVLRDKPAAFLSASPSATVPCLVPATAGMAGEGAPGGPTVIDESLDVMIWAMKQNDPEGWLEMPDRGFDWIARVDGPFKQALDRTKYPQRYPESEPVEQRGIAAAFLQELDQALGNWIFERPSLADFAILPFVRQFAFVDKQWFDAQPWPKLHTWLSRFLSSDRFERVMRKYPQWRLGDEPVYFP</sequence>
<proteinExistence type="predicted"/>
<evidence type="ECO:0000259" key="1">
    <source>
        <dbReference type="PROSITE" id="PS50404"/>
    </source>
</evidence>
<dbReference type="SUPFAM" id="SSF47616">
    <property type="entry name" value="GST C-terminal domain-like"/>
    <property type="match status" value="1"/>
</dbReference>
<dbReference type="SUPFAM" id="SSF52833">
    <property type="entry name" value="Thioredoxin-like"/>
    <property type="match status" value="1"/>
</dbReference>
<name>A9CYD6_HOEPD</name>
<evidence type="ECO:0000313" key="2">
    <source>
        <dbReference type="EMBL" id="EDQ34559.2"/>
    </source>
</evidence>
<dbReference type="EC" id="2.5.1.18" evidence="2"/>
<dbReference type="Pfam" id="PF13410">
    <property type="entry name" value="GST_C_2"/>
    <property type="match status" value="1"/>
</dbReference>
<dbReference type="Gene3D" id="1.20.1050.10">
    <property type="match status" value="1"/>
</dbReference>
<dbReference type="InterPro" id="IPR050983">
    <property type="entry name" value="GST_Omega/HSP26"/>
</dbReference>
<reference evidence="2 3" key="1">
    <citation type="submission" date="2007-10" db="EMBL/GenBank/DDBJ databases">
        <authorList>
            <person name="Wagner-Dobler I."/>
            <person name="Ferriera S."/>
            <person name="Johnson J."/>
            <person name="Kravitz S."/>
            <person name="Beeson K."/>
            <person name="Sutton G."/>
            <person name="Rogers Y.-H."/>
            <person name="Friedman R."/>
            <person name="Frazier M."/>
            <person name="Venter J.C."/>
        </authorList>
    </citation>
    <scope>NUCLEOTIDE SEQUENCE [LARGE SCALE GENOMIC DNA]</scope>
    <source>
        <strain evidence="2 3">DFL-43</strain>
    </source>
</reference>
<dbReference type="PROSITE" id="PS50404">
    <property type="entry name" value="GST_NTER"/>
    <property type="match status" value="1"/>
</dbReference>
<protein>
    <submittedName>
        <fullName evidence="2">Glutathione S-transferase</fullName>
        <ecNumber evidence="2">2.5.1.18</ecNumber>
    </submittedName>
</protein>
<dbReference type="STRING" id="411684.HPDFL43_00140"/>
<feature type="domain" description="GST N-terminal" evidence="1">
    <location>
        <begin position="52"/>
        <end position="142"/>
    </location>
</feature>
<organism evidence="2 3">
    <name type="scientific">Hoeflea phototrophica (strain DSM 17068 / NCIMB 14078 / DFL-43)</name>
    <dbReference type="NCBI Taxonomy" id="411684"/>
    <lineage>
        <taxon>Bacteria</taxon>
        <taxon>Pseudomonadati</taxon>
        <taxon>Pseudomonadota</taxon>
        <taxon>Alphaproteobacteria</taxon>
        <taxon>Hyphomicrobiales</taxon>
        <taxon>Rhizobiaceae</taxon>
        <taxon>Hoeflea</taxon>
    </lineage>
</organism>
<dbReference type="AlphaFoldDB" id="A9CYD6"/>
<dbReference type="Gene3D" id="3.40.30.10">
    <property type="entry name" value="Glutaredoxin"/>
    <property type="match status" value="1"/>
</dbReference>
<dbReference type="InterPro" id="IPR036249">
    <property type="entry name" value="Thioredoxin-like_sf"/>
</dbReference>
<dbReference type="GO" id="GO:0005737">
    <property type="term" value="C:cytoplasm"/>
    <property type="evidence" value="ECO:0007669"/>
    <property type="project" value="TreeGrafter"/>
</dbReference>
<evidence type="ECO:0000313" key="3">
    <source>
        <dbReference type="Proteomes" id="UP000004291"/>
    </source>
</evidence>
<keyword evidence="3" id="KW-1185">Reference proteome</keyword>
<keyword evidence="2" id="KW-0808">Transferase</keyword>